<dbReference type="Gene3D" id="3.40.190.180">
    <property type="entry name" value="Cypl, domain I"/>
    <property type="match status" value="1"/>
</dbReference>
<organism evidence="1">
    <name type="scientific">Metamycoplasma salivarium</name>
    <name type="common">Mycoplasma salivarium</name>
    <dbReference type="NCBI Taxonomy" id="2124"/>
    <lineage>
        <taxon>Bacteria</taxon>
        <taxon>Bacillati</taxon>
        <taxon>Mycoplasmatota</taxon>
        <taxon>Mycoplasmoidales</taxon>
        <taxon>Metamycoplasmataceae</taxon>
        <taxon>Metamycoplasma</taxon>
    </lineage>
</organism>
<dbReference type="Pfam" id="PF06646">
    <property type="entry name" value="CypI"/>
    <property type="match status" value="1"/>
</dbReference>
<accession>A0A448ZYY3</accession>
<gene>
    <name evidence="1" type="ORF">NCTC10113_01398</name>
</gene>
<dbReference type="Gene3D" id="3.40.190.190">
    <property type="entry name" value="CypI, domain 2"/>
    <property type="match status" value="1"/>
</dbReference>
<sequence>MKNTFLKILGFTVATATPIFAISCKQDLTFSVEYNNDKSEKFFNDVLTKYNEIIASNPNLKNLQKYRKINANYRSSGFNLAEDIVKGTSVLGLLRIANYIEKKDNLKAILQSYTTAFNFDEEYNKNYSDGSQSDDLIKIAQTAFEKFNNEKYINWTDEKYGWDGSKYKVFYNTNKLVDFYRGNVMIWGSDQEIAQIKKAWFEKDWETFRNFGIMTGSENSASKYLLQQSLFKKHFGKKFTTFAQDKLNNKDKYIIGNPKDIGKGSNIKYHIVFDELGAFAYTHNTKKGKKNDFYNPINGKIEFLTATEAAKYNVWAVNKNLNNETTDALANAILDVWKNNQDEYGPQIGINGYKKITDIENEVIKPYERLFS</sequence>
<dbReference type="InterPro" id="IPR043099">
    <property type="entry name" value="CypI_dom_I"/>
</dbReference>
<dbReference type="InterPro" id="IPR043100">
    <property type="entry name" value="CypI_dom_II"/>
</dbReference>
<evidence type="ECO:0000313" key="1">
    <source>
        <dbReference type="EMBL" id="VEU56489.1"/>
    </source>
</evidence>
<name>A0A448ZYY3_METSV</name>
<protein>
    <submittedName>
        <fullName evidence="1">High affinity transport system protein p37</fullName>
    </submittedName>
</protein>
<dbReference type="NCBIfam" id="NF045838">
    <property type="entry name" value="MG289_thiam_LP"/>
    <property type="match status" value="1"/>
</dbReference>
<dbReference type="EMBL" id="LR214939">
    <property type="protein sequence ID" value="VEU56489.1"/>
    <property type="molecule type" value="Genomic_DNA"/>
</dbReference>
<dbReference type="InterPro" id="IPR010592">
    <property type="entry name" value="CypI"/>
</dbReference>
<keyword evidence="1" id="KW-0614">Plasmid</keyword>
<geneLocation type="plasmid" evidence="1">
    <name>2</name>
</geneLocation>
<proteinExistence type="predicted"/>
<dbReference type="AlphaFoldDB" id="A0A448ZYY3"/>
<dbReference type="RefSeq" id="WP_024544308.1">
    <property type="nucleotide sequence ID" value="NZ_BPLV01000002.1"/>
</dbReference>
<dbReference type="PROSITE" id="PS51257">
    <property type="entry name" value="PROKAR_LIPOPROTEIN"/>
    <property type="match status" value="1"/>
</dbReference>
<reference evidence="1" key="1">
    <citation type="submission" date="2019-01" db="EMBL/GenBank/DDBJ databases">
        <authorList>
            <consortium name="Pathogen Informatics"/>
        </authorList>
    </citation>
    <scope>NUCLEOTIDE SEQUENCE [LARGE SCALE GENOMIC DNA]</scope>
    <source>
        <strain evidence="1">NCTC10113</strain>
    </source>
</reference>